<dbReference type="EMBL" id="JAWCUI010000082">
    <property type="protein sequence ID" value="KAL1888963.1"/>
    <property type="molecule type" value="Genomic_DNA"/>
</dbReference>
<evidence type="ECO:0000256" key="6">
    <source>
        <dbReference type="ARBA" id="ARBA00023274"/>
    </source>
</evidence>
<dbReference type="InterPro" id="IPR051991">
    <property type="entry name" value="Mitoribosomal_protein_bL32"/>
</dbReference>
<evidence type="ECO:0000256" key="1">
    <source>
        <dbReference type="ARBA" id="ARBA00004173"/>
    </source>
</evidence>
<evidence type="ECO:0000256" key="4">
    <source>
        <dbReference type="ARBA" id="ARBA00022980"/>
    </source>
</evidence>
<keyword evidence="6" id="KW-0687">Ribonucleoprotein</keyword>
<accession>A0ABR3YL95</accession>
<keyword evidence="9" id="KW-1185">Reference proteome</keyword>
<name>A0ABR3YL95_9PEZI</name>
<keyword evidence="4" id="KW-0689">Ribosomal protein</keyword>
<dbReference type="Proteomes" id="UP001583186">
    <property type="component" value="Unassembled WGS sequence"/>
</dbReference>
<dbReference type="Pfam" id="PF01783">
    <property type="entry name" value="Ribosomal_L32p"/>
    <property type="match status" value="1"/>
</dbReference>
<sequence length="151" mass="16091">MAAAAMPFRTAGSASILQRLFASSAPATSTSFTSTAASSALISSRTGRIASLFAHRLAAAPVLSAIPAISLALPSLPSLPSLLGDIWESILRAVPKKKTSHSKKRSRQMAGKALKDVTSLCKCPACGRTKRMHRICPHCMETIRDMMKKRL</sequence>
<evidence type="ECO:0000313" key="8">
    <source>
        <dbReference type="EMBL" id="KAL1888963.1"/>
    </source>
</evidence>
<protein>
    <recommendedName>
        <fullName evidence="7">Large ribosomal subunit protein bL32m</fullName>
    </recommendedName>
</protein>
<dbReference type="NCBIfam" id="TIGR01031">
    <property type="entry name" value="rpmF_bact"/>
    <property type="match status" value="1"/>
</dbReference>
<reference evidence="8 9" key="1">
    <citation type="journal article" date="2024" name="IMA Fungus">
        <title>IMA Genome - F19 : A genome assembly and annotation guide to empower mycologists, including annotated draft genome sequences of Ceratocystis pirilliformis, Diaporthe australafricana, Fusarium ophioides, Paecilomyces lecythidis, and Sporothrix stenoceras.</title>
        <authorList>
            <person name="Aylward J."/>
            <person name="Wilson A.M."/>
            <person name="Visagie C.M."/>
            <person name="Spraker J."/>
            <person name="Barnes I."/>
            <person name="Buitendag C."/>
            <person name="Ceriani C."/>
            <person name="Del Mar Angel L."/>
            <person name="du Plessis D."/>
            <person name="Fuchs T."/>
            <person name="Gasser K."/>
            <person name="Kramer D."/>
            <person name="Li W."/>
            <person name="Munsamy K."/>
            <person name="Piso A."/>
            <person name="Price J.L."/>
            <person name="Sonnekus B."/>
            <person name="Thomas C."/>
            <person name="van der Nest A."/>
            <person name="van Dijk A."/>
            <person name="van Heerden A."/>
            <person name="van Vuuren N."/>
            <person name="Yilmaz N."/>
            <person name="Duong T.A."/>
            <person name="van der Merwe N.A."/>
            <person name="Wingfield M.J."/>
            <person name="Wingfield B.D."/>
        </authorList>
    </citation>
    <scope>NUCLEOTIDE SEQUENCE [LARGE SCALE GENOMIC DNA]</scope>
    <source>
        <strain evidence="8 9">CMW 5346</strain>
    </source>
</reference>
<comment type="subcellular location">
    <subcellularLocation>
        <location evidence="1">Mitochondrion</location>
    </subcellularLocation>
</comment>
<proteinExistence type="inferred from homology"/>
<evidence type="ECO:0000256" key="5">
    <source>
        <dbReference type="ARBA" id="ARBA00023128"/>
    </source>
</evidence>
<keyword evidence="5" id="KW-0496">Mitochondrion</keyword>
<evidence type="ECO:0000256" key="2">
    <source>
        <dbReference type="ARBA" id="ARBA00008560"/>
    </source>
</evidence>
<comment type="similarity">
    <text evidence="2">Belongs to the bacterial ribosomal protein bL32 family.</text>
</comment>
<evidence type="ECO:0000313" key="9">
    <source>
        <dbReference type="Proteomes" id="UP001583186"/>
    </source>
</evidence>
<evidence type="ECO:0000256" key="7">
    <source>
        <dbReference type="ARBA" id="ARBA00039935"/>
    </source>
</evidence>
<dbReference type="InterPro" id="IPR002677">
    <property type="entry name" value="Ribosomal_bL32"/>
</dbReference>
<comment type="caution">
    <text evidence="8">The sequence shown here is derived from an EMBL/GenBank/DDBJ whole genome shotgun (WGS) entry which is preliminary data.</text>
</comment>
<organism evidence="8 9">
    <name type="scientific">Sporothrix stenoceras</name>
    <dbReference type="NCBI Taxonomy" id="5173"/>
    <lineage>
        <taxon>Eukaryota</taxon>
        <taxon>Fungi</taxon>
        <taxon>Dikarya</taxon>
        <taxon>Ascomycota</taxon>
        <taxon>Pezizomycotina</taxon>
        <taxon>Sordariomycetes</taxon>
        <taxon>Sordariomycetidae</taxon>
        <taxon>Ophiostomatales</taxon>
        <taxon>Ophiostomataceae</taxon>
        <taxon>Sporothrix</taxon>
    </lineage>
</organism>
<dbReference type="SUPFAM" id="SSF57829">
    <property type="entry name" value="Zn-binding ribosomal proteins"/>
    <property type="match status" value="1"/>
</dbReference>
<dbReference type="PANTHER" id="PTHR21026:SF2">
    <property type="entry name" value="LARGE RIBOSOMAL SUBUNIT PROTEIN BL32M"/>
    <property type="match status" value="1"/>
</dbReference>
<dbReference type="PANTHER" id="PTHR21026">
    <property type="entry name" value="39S RIBOSOMAL PROTEIN L32, MITOCHONDRIAL"/>
    <property type="match status" value="1"/>
</dbReference>
<dbReference type="InterPro" id="IPR011332">
    <property type="entry name" value="Ribosomal_zn-bd"/>
</dbReference>
<gene>
    <name evidence="8" type="primary">rec14_1</name>
    <name evidence="8" type="ORF">Sste5346_009231</name>
</gene>
<evidence type="ECO:0000256" key="3">
    <source>
        <dbReference type="ARBA" id="ARBA00022946"/>
    </source>
</evidence>
<keyword evidence="3" id="KW-0809">Transit peptide</keyword>